<organism evidence="2">
    <name type="scientific">Siphoviridae sp. ctGkF12</name>
    <dbReference type="NCBI Taxonomy" id="2826224"/>
    <lineage>
        <taxon>Viruses</taxon>
        <taxon>Duplodnaviria</taxon>
        <taxon>Heunggongvirae</taxon>
        <taxon>Uroviricota</taxon>
        <taxon>Caudoviricetes</taxon>
    </lineage>
</organism>
<feature type="region of interest" description="Disordered" evidence="1">
    <location>
        <begin position="77"/>
        <end position="100"/>
    </location>
</feature>
<feature type="region of interest" description="Disordered" evidence="1">
    <location>
        <begin position="181"/>
        <end position="203"/>
    </location>
</feature>
<sequence length="221" mass="24511">MFKEKILQLLKTKYNHLGLSGQVLEGVAANLSAYVIEESQVEPATAGAEAMLKLFQSYADNRVNTFKAESEKYKKEADDWKAKAEKSNEPTPAPSAGNQGNAEMSAIIEKLNTLQNSFAEFQKGRTAESLKEQFVRLMKEKNIPESYYSHSLVGRDFADTSAVETLVNAVTEGFGKQEQELSARGFSYSKAPDTPDDPQKEEEAIANLIEQETEKLTTSNK</sequence>
<evidence type="ECO:0000313" key="2">
    <source>
        <dbReference type="EMBL" id="DAD78487.1"/>
    </source>
</evidence>
<accession>A0A8S5M8S4</accession>
<protein>
    <submittedName>
        <fullName evidence="2">Uncharacterized protein</fullName>
    </submittedName>
</protein>
<dbReference type="EMBL" id="BK014844">
    <property type="protein sequence ID" value="DAD78487.1"/>
    <property type="molecule type" value="Genomic_DNA"/>
</dbReference>
<reference evidence="2" key="1">
    <citation type="journal article" date="2021" name="Proc. Natl. Acad. Sci. U.S.A.">
        <title>A Catalog of Tens of Thousands of Viruses from Human Metagenomes Reveals Hidden Associations with Chronic Diseases.</title>
        <authorList>
            <person name="Tisza M.J."/>
            <person name="Buck C.B."/>
        </authorList>
    </citation>
    <scope>NUCLEOTIDE SEQUENCE</scope>
    <source>
        <strain evidence="2">CtGkF12</strain>
    </source>
</reference>
<name>A0A8S5M8S4_9CAUD</name>
<evidence type="ECO:0000256" key="1">
    <source>
        <dbReference type="SAM" id="MobiDB-lite"/>
    </source>
</evidence>
<proteinExistence type="predicted"/>
<feature type="compositionally biased region" description="Basic and acidic residues" evidence="1">
    <location>
        <begin position="77"/>
        <end position="88"/>
    </location>
</feature>